<proteinExistence type="inferred from homology"/>
<comment type="pathway">
    <text evidence="7">Bacterial outer membrane biogenesis; LPS lipid A biosynthesis.</text>
</comment>
<dbReference type="InterPro" id="IPR011004">
    <property type="entry name" value="Trimer_LpxA-like_sf"/>
</dbReference>
<dbReference type="InterPro" id="IPR056729">
    <property type="entry name" value="GMPPB_C"/>
</dbReference>
<dbReference type="EMBL" id="PVBT01000001">
    <property type="protein sequence ID" value="PRD58659.1"/>
    <property type="molecule type" value="Genomic_DNA"/>
</dbReference>
<keyword evidence="6 7" id="KW-0012">Acyltransferase</keyword>
<dbReference type="InterPro" id="IPR020573">
    <property type="entry name" value="UDP_GlcNAc_AcTrfase_non-rep"/>
</dbReference>
<gene>
    <name evidence="7 10" type="primary">lpxD</name>
    <name evidence="10" type="ORF">C5750_06085</name>
</gene>
<dbReference type="UniPathway" id="UPA00973"/>
<evidence type="ECO:0000256" key="6">
    <source>
        <dbReference type="ARBA" id="ARBA00023315"/>
    </source>
</evidence>
<dbReference type="CDD" id="cd03352">
    <property type="entry name" value="LbH_LpxD"/>
    <property type="match status" value="1"/>
</dbReference>
<accession>A0A2S9JZC4</accession>
<comment type="subunit">
    <text evidence="7">Homotrimer.</text>
</comment>
<dbReference type="Gene3D" id="2.160.10.10">
    <property type="entry name" value="Hexapeptide repeat proteins"/>
    <property type="match status" value="1"/>
</dbReference>
<evidence type="ECO:0000256" key="2">
    <source>
        <dbReference type="ARBA" id="ARBA00022556"/>
    </source>
</evidence>
<dbReference type="InterPro" id="IPR007691">
    <property type="entry name" value="LpxD"/>
</dbReference>
<dbReference type="Pfam" id="PF25087">
    <property type="entry name" value="GMPPB_C"/>
    <property type="match status" value="1"/>
</dbReference>
<evidence type="ECO:0000256" key="4">
    <source>
        <dbReference type="ARBA" id="ARBA00022737"/>
    </source>
</evidence>
<keyword evidence="1 7" id="KW-0444">Lipid biosynthesis</keyword>
<keyword evidence="3 7" id="KW-0808">Transferase</keyword>
<evidence type="ECO:0000256" key="3">
    <source>
        <dbReference type="ARBA" id="ARBA00022679"/>
    </source>
</evidence>
<dbReference type="RefSeq" id="WP_105732885.1">
    <property type="nucleotide sequence ID" value="NZ_PVBT01000001.1"/>
</dbReference>
<comment type="similarity">
    <text evidence="7">Belongs to the transferase hexapeptide repeat family. LpxD subfamily.</text>
</comment>
<feature type="domain" description="Mannose-1-phosphate guanyltransferase C-terminal" evidence="9">
    <location>
        <begin position="121"/>
        <end position="177"/>
    </location>
</feature>
<keyword evidence="5 7" id="KW-0443">Lipid metabolism</keyword>
<comment type="caution">
    <text evidence="10">The sequence shown here is derived from an EMBL/GenBank/DDBJ whole genome shotgun (WGS) entry which is preliminary data.</text>
</comment>
<dbReference type="NCBIfam" id="TIGR01853">
    <property type="entry name" value="lipid_A_lpxD"/>
    <property type="match status" value="1"/>
</dbReference>
<name>A0A2S9JZC4_9HYPH</name>
<feature type="active site" description="Proton acceptor" evidence="7">
    <location>
        <position position="258"/>
    </location>
</feature>
<dbReference type="EC" id="2.3.1.191" evidence="7"/>
<dbReference type="NCBIfam" id="NF002060">
    <property type="entry name" value="PRK00892.1"/>
    <property type="match status" value="1"/>
</dbReference>
<dbReference type="AlphaFoldDB" id="A0A2S9JZC4"/>
<dbReference type="GO" id="GO:0016020">
    <property type="term" value="C:membrane"/>
    <property type="evidence" value="ECO:0007669"/>
    <property type="project" value="GOC"/>
</dbReference>
<evidence type="ECO:0000256" key="1">
    <source>
        <dbReference type="ARBA" id="ARBA00022516"/>
    </source>
</evidence>
<evidence type="ECO:0000256" key="7">
    <source>
        <dbReference type="HAMAP-Rule" id="MF_00523"/>
    </source>
</evidence>
<dbReference type="HAMAP" id="MF_00523">
    <property type="entry name" value="LpxD"/>
    <property type="match status" value="1"/>
</dbReference>
<dbReference type="GO" id="GO:0016410">
    <property type="term" value="F:N-acyltransferase activity"/>
    <property type="evidence" value="ECO:0007669"/>
    <property type="project" value="InterPro"/>
</dbReference>
<comment type="catalytic activity">
    <reaction evidence="7">
        <text>a UDP-3-O-[(3R)-3-hydroxyacyl]-alpha-D-glucosamine + a (3R)-hydroxyacyl-[ACP] = a UDP-2-N,3-O-bis[(3R)-3-hydroxyacyl]-alpha-D-glucosamine + holo-[ACP] + H(+)</text>
        <dbReference type="Rhea" id="RHEA:53836"/>
        <dbReference type="Rhea" id="RHEA-COMP:9685"/>
        <dbReference type="Rhea" id="RHEA-COMP:9945"/>
        <dbReference type="ChEBI" id="CHEBI:15378"/>
        <dbReference type="ChEBI" id="CHEBI:64479"/>
        <dbReference type="ChEBI" id="CHEBI:78827"/>
        <dbReference type="ChEBI" id="CHEBI:137740"/>
        <dbReference type="ChEBI" id="CHEBI:137748"/>
        <dbReference type="EC" id="2.3.1.191"/>
    </reaction>
</comment>
<dbReference type="Gene3D" id="3.40.1390.10">
    <property type="entry name" value="MurE/MurF, N-terminal domain"/>
    <property type="match status" value="1"/>
</dbReference>
<sequence length="352" mass="36852">MADPIFYEPLLNVTVGQIADLTNGVLVDSSLANRPVVRLASLADAGPDALVFIDGKKNAQNLEGLKAAGVLCTDEVKASVPKNVAVIVSRHPQQDFAAIGRALYPRAVNAHLWSGEETGVSPHAIIDPTAEIEDGVTIEPGVIIGKRVSIGAGTVIAASVVIGNGCKIGRDCYIAPSCSVQYAFLGNRVLLHPGVRIGQDGFGYVPGKAGLDKMPQLGRVIIQDNVEIGANTTIDRGALADTVIGEGTKIDNLVQIAHNVRIGRHCVIAAQCGISGSVVLGDMTMLGGSVGIKDHVNIGSRVEIAAASGVMNDIPDGERWAGAPAQPFKQWFREIASVRAMTRTKKESSSDE</sequence>
<dbReference type="OrthoDB" id="9784739at2"/>
<dbReference type="GO" id="GO:0009245">
    <property type="term" value="P:lipid A biosynthetic process"/>
    <property type="evidence" value="ECO:0007669"/>
    <property type="project" value="UniProtKB-UniRule"/>
</dbReference>
<evidence type="ECO:0000313" key="11">
    <source>
        <dbReference type="Proteomes" id="UP000238563"/>
    </source>
</evidence>
<dbReference type="InterPro" id="IPR018357">
    <property type="entry name" value="Hexapep_transf_CS"/>
</dbReference>
<comment type="function">
    <text evidence="7">Catalyzes the N-acylation of UDP-3-O-acylglucosamine using 3-hydroxyacyl-ACP as the acyl donor. Is involved in the biosynthesis of lipid A, a phosphorylated glycolipid that anchors the lipopolysaccharide to the outer membrane of the cell.</text>
</comment>
<dbReference type="Proteomes" id="UP000238563">
    <property type="component" value="Unassembled WGS sequence"/>
</dbReference>
<dbReference type="PANTHER" id="PTHR43378:SF2">
    <property type="entry name" value="UDP-3-O-ACYLGLUCOSAMINE N-ACYLTRANSFERASE 1, MITOCHONDRIAL-RELATED"/>
    <property type="match status" value="1"/>
</dbReference>
<dbReference type="SUPFAM" id="SSF51161">
    <property type="entry name" value="Trimeric LpxA-like enzymes"/>
    <property type="match status" value="1"/>
</dbReference>
<dbReference type="PANTHER" id="PTHR43378">
    <property type="entry name" value="UDP-3-O-ACYLGLUCOSAMINE N-ACYLTRANSFERASE"/>
    <property type="match status" value="1"/>
</dbReference>
<keyword evidence="2 7" id="KW-0441">Lipid A biosynthesis</keyword>
<evidence type="ECO:0000256" key="5">
    <source>
        <dbReference type="ARBA" id="ARBA00023098"/>
    </source>
</evidence>
<evidence type="ECO:0000313" key="10">
    <source>
        <dbReference type="EMBL" id="PRD58659.1"/>
    </source>
</evidence>
<dbReference type="Pfam" id="PF00132">
    <property type="entry name" value="Hexapep"/>
    <property type="match status" value="1"/>
</dbReference>
<dbReference type="Pfam" id="PF04613">
    <property type="entry name" value="LpxD"/>
    <property type="match status" value="1"/>
</dbReference>
<protein>
    <recommendedName>
        <fullName evidence="7">UDP-3-O-acylglucosamine N-acyltransferase</fullName>
        <ecNumber evidence="7">2.3.1.191</ecNumber>
    </recommendedName>
</protein>
<evidence type="ECO:0000259" key="9">
    <source>
        <dbReference type="Pfam" id="PF25087"/>
    </source>
</evidence>
<evidence type="ECO:0000259" key="8">
    <source>
        <dbReference type="Pfam" id="PF04613"/>
    </source>
</evidence>
<reference evidence="10 11" key="1">
    <citation type="submission" date="2018-02" db="EMBL/GenBank/DDBJ databases">
        <title>The draft genome of Phyllobacterium myrsinacearum DSM5892.</title>
        <authorList>
            <person name="Li L."/>
            <person name="Liu L."/>
            <person name="Zhang X."/>
            <person name="Wang T."/>
        </authorList>
    </citation>
    <scope>NUCLEOTIDE SEQUENCE [LARGE SCALE GENOMIC DNA]</scope>
    <source>
        <strain evidence="10 11">DSM 5892</strain>
    </source>
</reference>
<keyword evidence="4 7" id="KW-0677">Repeat</keyword>
<feature type="domain" description="UDP-3-O-[3-hydroxymyristoyl] glucosamine N-acyltransferase non-repeat region" evidence="8">
    <location>
        <begin position="34"/>
        <end position="99"/>
    </location>
</feature>
<dbReference type="PROSITE" id="PS00101">
    <property type="entry name" value="HEXAPEP_TRANSFERASES"/>
    <property type="match status" value="2"/>
</dbReference>
<keyword evidence="11" id="KW-1185">Reference proteome</keyword>
<dbReference type="InterPro" id="IPR001451">
    <property type="entry name" value="Hexapep"/>
</dbReference>
<dbReference type="GO" id="GO:0103118">
    <property type="term" value="F:UDP-3-O-[(3R)-3-hydroxyacyl]-glucosamine N-acyltransferase activity"/>
    <property type="evidence" value="ECO:0007669"/>
    <property type="project" value="UniProtKB-EC"/>
</dbReference>
<organism evidence="10 11">
    <name type="scientific">Phyllobacterium myrsinacearum</name>
    <dbReference type="NCBI Taxonomy" id="28101"/>
    <lineage>
        <taxon>Bacteria</taxon>
        <taxon>Pseudomonadati</taxon>
        <taxon>Pseudomonadota</taxon>
        <taxon>Alphaproteobacteria</taxon>
        <taxon>Hyphomicrobiales</taxon>
        <taxon>Phyllobacteriaceae</taxon>
        <taxon>Phyllobacterium</taxon>
    </lineage>
</organism>